<gene>
    <name evidence="3" type="ORF">C7Y72_02190</name>
</gene>
<evidence type="ECO:0008006" key="5">
    <source>
        <dbReference type="Google" id="ProtNLM"/>
    </source>
</evidence>
<dbReference type="Gene3D" id="2.60.40.10">
    <property type="entry name" value="Immunoglobulins"/>
    <property type="match status" value="2"/>
</dbReference>
<dbReference type="SUPFAM" id="SSF51126">
    <property type="entry name" value="Pectin lyase-like"/>
    <property type="match status" value="1"/>
</dbReference>
<dbReference type="OrthoDB" id="5240639at2"/>
<dbReference type="EMBL" id="PYYB01000001">
    <property type="protein sequence ID" value="PTL58549.1"/>
    <property type="molecule type" value="Genomic_DNA"/>
</dbReference>
<protein>
    <recommendedName>
        <fullName evidence="5">Right handed beta helix domain-containing protein</fullName>
    </recommendedName>
</protein>
<organism evidence="3 4">
    <name type="scientific">Paraconexibacter algicola</name>
    <dbReference type="NCBI Taxonomy" id="2133960"/>
    <lineage>
        <taxon>Bacteria</taxon>
        <taxon>Bacillati</taxon>
        <taxon>Actinomycetota</taxon>
        <taxon>Thermoleophilia</taxon>
        <taxon>Solirubrobacterales</taxon>
        <taxon>Paraconexibacteraceae</taxon>
        <taxon>Paraconexibacter</taxon>
    </lineage>
</organism>
<dbReference type="Proteomes" id="UP000240739">
    <property type="component" value="Unassembled WGS sequence"/>
</dbReference>
<dbReference type="InterPro" id="IPR013783">
    <property type="entry name" value="Ig-like_fold"/>
</dbReference>
<evidence type="ECO:0000256" key="2">
    <source>
        <dbReference type="SAM" id="SignalP"/>
    </source>
</evidence>
<dbReference type="AlphaFoldDB" id="A0A2T4UH72"/>
<keyword evidence="2" id="KW-0732">Signal</keyword>
<accession>A0A2T4UH72</accession>
<dbReference type="RefSeq" id="WP_107566987.1">
    <property type="nucleotide sequence ID" value="NZ_PYYB01000001.1"/>
</dbReference>
<dbReference type="InterPro" id="IPR011050">
    <property type="entry name" value="Pectin_lyase_fold/virulence"/>
</dbReference>
<evidence type="ECO:0000313" key="4">
    <source>
        <dbReference type="Proteomes" id="UP000240739"/>
    </source>
</evidence>
<feature type="chain" id="PRO_5015637246" description="Right handed beta helix domain-containing protein" evidence="2">
    <location>
        <begin position="19"/>
        <end position="764"/>
    </location>
</feature>
<dbReference type="Pfam" id="PF17957">
    <property type="entry name" value="Big_7"/>
    <property type="match status" value="1"/>
</dbReference>
<dbReference type="Gene3D" id="2.160.20.10">
    <property type="entry name" value="Single-stranded right-handed beta-helix, Pectin lyase-like"/>
    <property type="match status" value="1"/>
</dbReference>
<proteinExistence type="predicted"/>
<evidence type="ECO:0000256" key="1">
    <source>
        <dbReference type="SAM" id="MobiDB-lite"/>
    </source>
</evidence>
<feature type="signal peptide" evidence="2">
    <location>
        <begin position="1"/>
        <end position="18"/>
    </location>
</feature>
<dbReference type="InterPro" id="IPR012334">
    <property type="entry name" value="Pectin_lyas_fold"/>
</dbReference>
<dbReference type="GO" id="GO:0005975">
    <property type="term" value="P:carbohydrate metabolic process"/>
    <property type="evidence" value="ECO:0007669"/>
    <property type="project" value="UniProtKB-ARBA"/>
</dbReference>
<name>A0A2T4UH72_9ACTN</name>
<feature type="compositionally biased region" description="Pro residues" evidence="1">
    <location>
        <begin position="536"/>
        <end position="565"/>
    </location>
</feature>
<feature type="region of interest" description="Disordered" evidence="1">
    <location>
        <begin position="533"/>
        <end position="568"/>
    </location>
</feature>
<evidence type="ECO:0000313" key="3">
    <source>
        <dbReference type="EMBL" id="PTL58549.1"/>
    </source>
</evidence>
<keyword evidence="4" id="KW-1185">Reference proteome</keyword>
<reference evidence="3 4" key="1">
    <citation type="submission" date="2018-03" db="EMBL/GenBank/DDBJ databases">
        <title>Aquarubrobacter algicola gen. nov., sp. nov., a novel actinobacterium isolated from shallow eutrophic lake during the end of cyanobacterial harmful algal blooms.</title>
        <authorList>
            <person name="Chun S.J."/>
        </authorList>
    </citation>
    <scope>NUCLEOTIDE SEQUENCE [LARGE SCALE GENOMIC DNA]</scope>
    <source>
        <strain evidence="3 4">Seoho-28</strain>
    </source>
</reference>
<sequence length="764" mass="77570">MVVISTTATLAVAGPASAVTFTVDDDKADCPAAGYTSVQDAIDAAGVGDTVIVCPGAYAEGAGTPGSNGLTITKSMTLKGAGADLVTITPKKLAPGSSIADSTLNIRNGIGDLVAVVGGSFRNPINVAISGITVSGGGVASEAGIVYIDATGSITRSAVTNVTTGERRFAFEQPGGYRSGTPGYGIAIVTNDTAANGFSSTNPRTVRIESTRVDRYNRIGVLVDGAESDTVPLVSSGVRPRAEIVASEIVGRNECVNYEADGFCGSGSTQPVGELTDGPLFGQDGVRVNAGATTTISSSLLSQNRVNGTGAPVRNSATNNANLSLGSGIRLQNAVASTITTSNIVDNAYGAYNVLADGMSAATVPLVATNLWWGLRYTATTNPGPAVSPTTNPDIPENPVNGVASANGSTTVTFSPFRNGAQISPTAGEYPIASAPLPISDAAPTASLTGPASVQPGQAVPLTAVADDDIGVKKVTFYAGATVLGSASVPPYTQTATVPAGAACGSGATRSYGVVVEDSLGQTTAASTTVAIACPTPTPEPTPTPTTPAPEPTPTPTAPAPPAPAPVQAASPTIELPIDLPTQLGDQGRTLRFRPVAAAGVRTVTVFLGTRQICVVSAEPWTCKVTPKIGEVGMQTLRAVVTDASGATAEVSRPLRVRKFEPRKLSVAVGTRRLSGGRVRKTVTLTLRRPLGTTAAQACSSGTVTLVVRRGGRTLSNRKVKLDRATCTVRRSVVTRRSSRAFTVSARFGGSTVLSEITATRRFS</sequence>
<comment type="caution">
    <text evidence="3">The sequence shown here is derived from an EMBL/GenBank/DDBJ whole genome shotgun (WGS) entry which is preliminary data.</text>
</comment>